<reference evidence="1" key="1">
    <citation type="submission" date="2020-12" db="EMBL/GenBank/DDBJ databases">
        <title>Bacterial novel species Mucilaginibacter sp. SD-g isolated from soil.</title>
        <authorList>
            <person name="Jung H.-Y."/>
        </authorList>
    </citation>
    <scope>NUCLEOTIDE SEQUENCE</scope>
    <source>
        <strain evidence="1">SD-g</strain>
    </source>
</reference>
<accession>A0A934PRU5</accession>
<keyword evidence="2" id="KW-1185">Reference proteome</keyword>
<evidence type="ECO:0000313" key="1">
    <source>
        <dbReference type="EMBL" id="MBK0378944.1"/>
    </source>
</evidence>
<proteinExistence type="predicted"/>
<organism evidence="1 2">
    <name type="scientific">Mucilaginibacter segetis</name>
    <dbReference type="NCBI Taxonomy" id="2793071"/>
    <lineage>
        <taxon>Bacteria</taxon>
        <taxon>Pseudomonadati</taxon>
        <taxon>Bacteroidota</taxon>
        <taxon>Sphingobacteriia</taxon>
        <taxon>Sphingobacteriales</taxon>
        <taxon>Sphingobacteriaceae</taxon>
        <taxon>Mucilaginibacter</taxon>
    </lineage>
</organism>
<dbReference type="Proteomes" id="UP000613193">
    <property type="component" value="Unassembled WGS sequence"/>
</dbReference>
<protein>
    <submittedName>
        <fullName evidence="1">Uncharacterized protein</fullName>
    </submittedName>
</protein>
<evidence type="ECO:0000313" key="2">
    <source>
        <dbReference type="Proteomes" id="UP000613193"/>
    </source>
</evidence>
<sequence>MLHKEQLIEQLMTTFGKTKVDQLSAILNNNQFDINELIDVTFHPDKTIAFRAAWCWIIFF</sequence>
<gene>
    <name evidence="1" type="ORF">I5M19_06480</name>
</gene>
<dbReference type="RefSeq" id="WP_200065390.1">
    <property type="nucleotide sequence ID" value="NZ_JAEHFW010000001.1"/>
</dbReference>
<dbReference type="AlphaFoldDB" id="A0A934PRU5"/>
<dbReference type="EMBL" id="JAEHFW010000001">
    <property type="protein sequence ID" value="MBK0378944.1"/>
    <property type="molecule type" value="Genomic_DNA"/>
</dbReference>
<comment type="caution">
    <text evidence="1">The sequence shown here is derived from an EMBL/GenBank/DDBJ whole genome shotgun (WGS) entry which is preliminary data.</text>
</comment>
<name>A0A934PRU5_9SPHI</name>